<gene>
    <name evidence="1" type="ORF">Pmani_012922</name>
</gene>
<accession>A0AAE1PWA1</accession>
<sequence length="203" mass="23905">MINKGPEIVSVTKVDSEKDLGVLVDYDLNFRKDISSRANKANKIMGVIHRSFSYLDNENFSRLYKTLVRPHVKYAAPVWSPMYKKDFDILEGVQRRATISIPNKKMKTYEERLQTLKLPTLRFRRLLGDMIEVYKMTSGIYNTTTKCTILLTLIFKIRGNYRCLTKRHARTKLSQHFFSNHIVNPWNSPTQLIDYFFMQLGIW</sequence>
<proteinExistence type="predicted"/>
<organism evidence="1 2">
    <name type="scientific">Petrolisthes manimaculis</name>
    <dbReference type="NCBI Taxonomy" id="1843537"/>
    <lineage>
        <taxon>Eukaryota</taxon>
        <taxon>Metazoa</taxon>
        <taxon>Ecdysozoa</taxon>
        <taxon>Arthropoda</taxon>
        <taxon>Crustacea</taxon>
        <taxon>Multicrustacea</taxon>
        <taxon>Malacostraca</taxon>
        <taxon>Eumalacostraca</taxon>
        <taxon>Eucarida</taxon>
        <taxon>Decapoda</taxon>
        <taxon>Pleocyemata</taxon>
        <taxon>Anomura</taxon>
        <taxon>Galatheoidea</taxon>
        <taxon>Porcellanidae</taxon>
        <taxon>Petrolisthes</taxon>
    </lineage>
</organism>
<dbReference type="PRINTS" id="PR01345">
    <property type="entry name" value="CERVTRCPTASE"/>
</dbReference>
<name>A0AAE1PWA1_9EUCA</name>
<evidence type="ECO:0000313" key="1">
    <source>
        <dbReference type="EMBL" id="KAK4315871.1"/>
    </source>
</evidence>
<comment type="caution">
    <text evidence="1">The sequence shown here is derived from an EMBL/GenBank/DDBJ whole genome shotgun (WGS) entry which is preliminary data.</text>
</comment>
<dbReference type="Proteomes" id="UP001292094">
    <property type="component" value="Unassembled WGS sequence"/>
</dbReference>
<dbReference type="AlphaFoldDB" id="A0AAE1PWA1"/>
<dbReference type="EMBL" id="JAWZYT010001070">
    <property type="protein sequence ID" value="KAK4315871.1"/>
    <property type="molecule type" value="Genomic_DNA"/>
</dbReference>
<protein>
    <submittedName>
        <fullName evidence="1">Uncharacterized protein</fullName>
    </submittedName>
</protein>
<reference evidence="1" key="1">
    <citation type="submission" date="2023-11" db="EMBL/GenBank/DDBJ databases">
        <title>Genome assemblies of two species of porcelain crab, Petrolisthes cinctipes and Petrolisthes manimaculis (Anomura: Porcellanidae).</title>
        <authorList>
            <person name="Angst P."/>
        </authorList>
    </citation>
    <scope>NUCLEOTIDE SEQUENCE</scope>
    <source>
        <strain evidence="1">PB745_02</strain>
        <tissue evidence="1">Gill</tissue>
    </source>
</reference>
<evidence type="ECO:0000313" key="2">
    <source>
        <dbReference type="Proteomes" id="UP001292094"/>
    </source>
</evidence>
<dbReference type="PANTHER" id="PTHR33332">
    <property type="entry name" value="REVERSE TRANSCRIPTASE DOMAIN-CONTAINING PROTEIN"/>
    <property type="match status" value="1"/>
</dbReference>
<keyword evidence="2" id="KW-1185">Reference proteome</keyword>